<feature type="coiled-coil region" evidence="1">
    <location>
        <begin position="144"/>
        <end position="171"/>
    </location>
</feature>
<feature type="compositionally biased region" description="Acidic residues" evidence="2">
    <location>
        <begin position="304"/>
        <end position="322"/>
    </location>
</feature>
<evidence type="ECO:0000256" key="2">
    <source>
        <dbReference type="SAM" id="MobiDB-lite"/>
    </source>
</evidence>
<keyword evidence="1" id="KW-0175">Coiled coil</keyword>
<feature type="compositionally biased region" description="Basic and acidic residues" evidence="2">
    <location>
        <begin position="339"/>
        <end position="348"/>
    </location>
</feature>
<reference evidence="3 4" key="1">
    <citation type="journal article" date="2021" name="Environ. Microbiol.">
        <title>Gene family expansions and transcriptome signatures uncover fungal adaptations to wood decay.</title>
        <authorList>
            <person name="Hage H."/>
            <person name="Miyauchi S."/>
            <person name="Viragh M."/>
            <person name="Drula E."/>
            <person name="Min B."/>
            <person name="Chaduli D."/>
            <person name="Navarro D."/>
            <person name="Favel A."/>
            <person name="Norest M."/>
            <person name="Lesage-Meessen L."/>
            <person name="Balint B."/>
            <person name="Merenyi Z."/>
            <person name="de Eugenio L."/>
            <person name="Morin E."/>
            <person name="Martinez A.T."/>
            <person name="Baldrian P."/>
            <person name="Stursova M."/>
            <person name="Martinez M.J."/>
            <person name="Novotny C."/>
            <person name="Magnuson J.K."/>
            <person name="Spatafora J.W."/>
            <person name="Maurice S."/>
            <person name="Pangilinan J."/>
            <person name="Andreopoulos W."/>
            <person name="LaButti K."/>
            <person name="Hundley H."/>
            <person name="Na H."/>
            <person name="Kuo A."/>
            <person name="Barry K."/>
            <person name="Lipzen A."/>
            <person name="Henrissat B."/>
            <person name="Riley R."/>
            <person name="Ahrendt S."/>
            <person name="Nagy L.G."/>
            <person name="Grigoriev I.V."/>
            <person name="Martin F."/>
            <person name="Rosso M.N."/>
        </authorList>
    </citation>
    <scope>NUCLEOTIDE SEQUENCE [LARGE SCALE GENOMIC DNA]</scope>
    <source>
        <strain evidence="3 4">CIRM-BRFM 1785</strain>
    </source>
</reference>
<feature type="compositionally biased region" description="Polar residues" evidence="2">
    <location>
        <begin position="450"/>
        <end position="463"/>
    </location>
</feature>
<evidence type="ECO:0000313" key="3">
    <source>
        <dbReference type="EMBL" id="KAH9841142.1"/>
    </source>
</evidence>
<feature type="compositionally biased region" description="Polar residues" evidence="2">
    <location>
        <begin position="653"/>
        <end position="671"/>
    </location>
</feature>
<dbReference type="Gene3D" id="1.20.1270.60">
    <property type="entry name" value="Arfaptin homology (AH) domain/BAR domain"/>
    <property type="match status" value="1"/>
</dbReference>
<feature type="region of interest" description="Disordered" evidence="2">
    <location>
        <begin position="709"/>
        <end position="969"/>
    </location>
</feature>
<dbReference type="PANTHER" id="PTHR31962">
    <property type="entry name" value="SPHINGOLIPID LONG CHAIN BASE-RESPONSIVE PROTEIN PIL1"/>
    <property type="match status" value="1"/>
</dbReference>
<feature type="compositionally biased region" description="Polar residues" evidence="2">
    <location>
        <begin position="525"/>
        <end position="537"/>
    </location>
</feature>
<feature type="compositionally biased region" description="Low complexity" evidence="2">
    <location>
        <begin position="406"/>
        <end position="419"/>
    </location>
</feature>
<evidence type="ECO:0000313" key="4">
    <source>
        <dbReference type="Proteomes" id="UP000814176"/>
    </source>
</evidence>
<feature type="compositionally biased region" description="Polar residues" evidence="2">
    <location>
        <begin position="876"/>
        <end position="886"/>
    </location>
</feature>
<feature type="compositionally biased region" description="Low complexity" evidence="2">
    <location>
        <begin position="574"/>
        <end position="588"/>
    </location>
</feature>
<evidence type="ECO:0000256" key="1">
    <source>
        <dbReference type="SAM" id="Coils"/>
    </source>
</evidence>
<feature type="compositionally biased region" description="Low complexity" evidence="2">
    <location>
        <begin position="472"/>
        <end position="485"/>
    </location>
</feature>
<feature type="compositionally biased region" description="Low complexity" evidence="2">
    <location>
        <begin position="609"/>
        <end position="643"/>
    </location>
</feature>
<organism evidence="3 4">
    <name type="scientific">Rhodofomes roseus</name>
    <dbReference type="NCBI Taxonomy" id="34475"/>
    <lineage>
        <taxon>Eukaryota</taxon>
        <taxon>Fungi</taxon>
        <taxon>Dikarya</taxon>
        <taxon>Basidiomycota</taxon>
        <taxon>Agaricomycotina</taxon>
        <taxon>Agaricomycetes</taxon>
        <taxon>Polyporales</taxon>
        <taxon>Rhodofomes</taxon>
    </lineage>
</organism>
<dbReference type="PANTHER" id="PTHR31962:SF1">
    <property type="entry name" value="SPHINGOLIPID LONG CHAIN BASE-RESPONSIVE PROTEIN PIL1"/>
    <property type="match status" value="1"/>
</dbReference>
<dbReference type="EMBL" id="JADCUA010000004">
    <property type="protein sequence ID" value="KAH9841142.1"/>
    <property type="molecule type" value="Genomic_DNA"/>
</dbReference>
<dbReference type="RefSeq" id="XP_047782608.1">
    <property type="nucleotide sequence ID" value="XM_047922897.1"/>
</dbReference>
<dbReference type="InterPro" id="IPR027267">
    <property type="entry name" value="AH/BAR_dom_sf"/>
</dbReference>
<proteinExistence type="predicted"/>
<feature type="compositionally biased region" description="Basic and acidic residues" evidence="2">
    <location>
        <begin position="280"/>
        <end position="290"/>
    </location>
</feature>
<dbReference type="Proteomes" id="UP000814176">
    <property type="component" value="Unassembled WGS sequence"/>
</dbReference>
<feature type="region of interest" description="Disordered" evidence="2">
    <location>
        <begin position="685"/>
        <end position="704"/>
    </location>
</feature>
<feature type="region of interest" description="Disordered" evidence="2">
    <location>
        <begin position="214"/>
        <end position="266"/>
    </location>
</feature>
<feature type="compositionally biased region" description="Basic and acidic residues" evidence="2">
    <location>
        <begin position="394"/>
        <end position="405"/>
    </location>
</feature>
<name>A0ABQ8KRX4_9APHY</name>
<feature type="compositionally biased region" description="Low complexity" evidence="2">
    <location>
        <begin position="726"/>
        <end position="736"/>
    </location>
</feature>
<feature type="compositionally biased region" description="Low complexity" evidence="2">
    <location>
        <begin position="232"/>
        <end position="248"/>
    </location>
</feature>
<sequence>MVHRPADSRLLANLLSHEKDYSKHLATLLEHSQLSLASFSAYASASSPPLAQAIITVAGALSGADDALRKYAMSVESWQAQLNALKGLEDEVGNIMRDREILVTRLIKASKSQKPNRDSVIGSTPSPSSSSLTIRLEVPVGAKLGAAQTELQACEAHLAKKERELEEMRVRAITVGLQARCKAMVECGWVWGEMGKEGLRALDSGDMAAANGNGIGSYPYPRPSSNSDSGHAASDLSSLAPSQSASQLHNDGPYRSPSPPPKPLPHVQAYRLQIAPAHSIDEHAVPDGRPKGAPRASWRISEVPEPEEEEGGGSSADEEEAGLEVHENERFARRKSKGKDKELEDKPFSIRPPAAGNASLPPPSPSTESGSILGKKERHRSGSGGLFGRAFDALFHRDNKEKERGSSLSPSKTSPSKTGGWRTRTDSNLTKVRRGGKGGDESSDDEEQTRQLYSTWSPSSASVPKTAPVLGASASTSTVNTTATSKGSPVNQRLKKAKRSSVQAPPRTKDKEATEKGWVSDTAGRKSSVSRASSVNKTPPPKGKGKANGDATPGSGARPHRVPAIAALGMNGGSVSRNSSLSRQSITSVASAPARMPVRSTTIPVVPHSASATSARSRAMSLQPAEPQSPAPASTSQASASSAGYVNGHRRTASTSSAMPNHSGLTRSNDGPSLMSIVEGVARHNKEAWSAQDPNRKLIDVRAPPPVNVDAALEEASKSADKYPQAGSSNSASSGGPLKDVPARQSSPLLHHTKMPASASAPTLPVSSSRPLMKVPLRSALRHSSRTPSPNPPPAVRGPASDSSRDVSPSRPMAVTHAPATPSKLAAVDKDDDETSLSSYATGREDFDEDSTPVAEHSPELSLSPPPPPPHDSIGSDLSGSSTTTEGAPVRRKSVRMSLPPTFSATPPAVDDDSDEEARSRHAPWGPSSQWSTRIQPGHDRDVWQDSSEEDEDYSRARRLLSRMSRGRT</sequence>
<feature type="region of interest" description="Disordered" evidence="2">
    <location>
        <begin position="280"/>
        <end position="673"/>
    </location>
</feature>
<dbReference type="GeneID" id="72003629"/>
<keyword evidence="4" id="KW-1185">Reference proteome</keyword>
<accession>A0ABQ8KRX4</accession>
<dbReference type="InterPro" id="IPR028245">
    <property type="entry name" value="PIL1/LSP1"/>
</dbReference>
<feature type="compositionally biased region" description="Basic residues" evidence="2">
    <location>
        <begin position="957"/>
        <end position="969"/>
    </location>
</feature>
<comment type="caution">
    <text evidence="3">The sequence shown here is derived from an EMBL/GenBank/DDBJ whole genome shotgun (WGS) entry which is preliminary data.</text>
</comment>
<gene>
    <name evidence="3" type="ORF">C8Q71DRAFT_743663</name>
</gene>
<protein>
    <submittedName>
        <fullName evidence="3">Uncharacterized protein</fullName>
    </submittedName>
</protein>